<evidence type="ECO:0000313" key="2">
    <source>
        <dbReference type="Proteomes" id="UP001164250"/>
    </source>
</evidence>
<keyword evidence="2" id="KW-1185">Reference proteome</keyword>
<accession>A0ACC1C459</accession>
<proteinExistence type="predicted"/>
<organism evidence="1 2">
    <name type="scientific">Pistacia atlantica</name>
    <dbReference type="NCBI Taxonomy" id="434234"/>
    <lineage>
        <taxon>Eukaryota</taxon>
        <taxon>Viridiplantae</taxon>
        <taxon>Streptophyta</taxon>
        <taxon>Embryophyta</taxon>
        <taxon>Tracheophyta</taxon>
        <taxon>Spermatophyta</taxon>
        <taxon>Magnoliopsida</taxon>
        <taxon>eudicotyledons</taxon>
        <taxon>Gunneridae</taxon>
        <taxon>Pentapetalae</taxon>
        <taxon>rosids</taxon>
        <taxon>malvids</taxon>
        <taxon>Sapindales</taxon>
        <taxon>Anacardiaceae</taxon>
        <taxon>Pistacia</taxon>
    </lineage>
</organism>
<reference evidence="2" key="1">
    <citation type="journal article" date="2023" name="G3 (Bethesda)">
        <title>Genome assembly and association tests identify interacting loci associated with vigor, precocity, and sex in interspecific pistachio rootstocks.</title>
        <authorList>
            <person name="Palmer W."/>
            <person name="Jacygrad E."/>
            <person name="Sagayaradj S."/>
            <person name="Cavanaugh K."/>
            <person name="Han R."/>
            <person name="Bertier L."/>
            <person name="Beede B."/>
            <person name="Kafkas S."/>
            <person name="Golino D."/>
            <person name="Preece J."/>
            <person name="Michelmore R."/>
        </authorList>
    </citation>
    <scope>NUCLEOTIDE SEQUENCE [LARGE SCALE GENOMIC DNA]</scope>
</reference>
<protein>
    <submittedName>
        <fullName evidence="1">Uncharacterized protein</fullName>
    </submittedName>
</protein>
<evidence type="ECO:0000313" key="1">
    <source>
        <dbReference type="EMBL" id="KAJ0110386.1"/>
    </source>
</evidence>
<dbReference type="EMBL" id="CM047897">
    <property type="protein sequence ID" value="KAJ0110386.1"/>
    <property type="molecule type" value="Genomic_DNA"/>
</dbReference>
<name>A0ACC1C459_9ROSI</name>
<comment type="caution">
    <text evidence="1">The sequence shown here is derived from an EMBL/GenBank/DDBJ whole genome shotgun (WGS) entry which is preliminary data.</text>
</comment>
<dbReference type="Proteomes" id="UP001164250">
    <property type="component" value="Chromosome 1"/>
</dbReference>
<sequence>MVMEIFRTRSSFFLLLFSVSSLYAFSFAVSFSPIDNYLVDCGSIVDATIDNRRFVSDSSRSKSPLCSSSTRSIQLSDHSSTLPQIYNSARVFDRPSKYVFKIRDQGTHMIRIHFLQLNSSDIDFADAKFHVLVNGYVVLSNFSGVHNLLSPRVKEYLILVHDEKLVITFVPARKSKFAFVNAIEVISAPKDLILDTVQFVNGDKIEKFDGLSKQALEVMHRVTVGGSKVTPFNDTLWRTWLPDDEFLKSSDGLKRVYFSGRIKYQRGGASREVGPDNVYNTARVIVSTNASIPNLKMTWEFPVVEDYKYLVRLHFCDIASISVGLLFFNVYINGNLAYKDLDLSYVTAYTLASPFYTDFVVDGDHSGVLSVSVGPSEKSLDHAVDGILNAVEIMKLNKTMGILDGEQCAGLILNSWPRGNIGILVPLVAAVCVMLSLSAFMHKRWNGVKNSMGWHKLPTDVPEVNPKHGNQHISVKM</sequence>
<gene>
    <name evidence="1" type="ORF">Patl1_00489</name>
</gene>